<evidence type="ECO:0000259" key="18">
    <source>
        <dbReference type="PROSITE" id="PS51462"/>
    </source>
</evidence>
<evidence type="ECO:0000256" key="4">
    <source>
        <dbReference type="ARBA" id="ARBA00022705"/>
    </source>
</evidence>
<protein>
    <recommendedName>
        <fullName evidence="13">8-oxo-dGTP diphosphatase</fullName>
        <ecNumber evidence="12">3.6.1.55</ecNumber>
    </recommendedName>
    <alternativeName>
        <fullName evidence="16">7,8-dihydro-8-oxoguanine-triphosphatase</fullName>
    </alternativeName>
    <alternativeName>
        <fullName evidence="15">Mutator protein MutT</fullName>
    </alternativeName>
    <alternativeName>
        <fullName evidence="14">dGTP pyrophosphohydrolase</fullName>
    </alternativeName>
</protein>
<name>A0A066UWT9_9VIBR</name>
<comment type="cofactor">
    <cofactor evidence="1">
        <name>Mg(2+)</name>
        <dbReference type="ChEBI" id="CHEBI:18420"/>
    </cofactor>
</comment>
<keyword evidence="7 17" id="KW-0378">Hydrolase</keyword>
<dbReference type="PROSITE" id="PS00893">
    <property type="entry name" value="NUDIX_BOX"/>
    <property type="match status" value="1"/>
</dbReference>
<evidence type="ECO:0000256" key="17">
    <source>
        <dbReference type="RuleBase" id="RU003476"/>
    </source>
</evidence>
<dbReference type="CDD" id="cd03425">
    <property type="entry name" value="NUDIX_MutT_NudA_like"/>
    <property type="match status" value="1"/>
</dbReference>
<dbReference type="PANTHER" id="PTHR47707:SF1">
    <property type="entry name" value="NUDIX HYDROLASE FAMILY PROTEIN"/>
    <property type="match status" value="1"/>
</dbReference>
<dbReference type="Gene3D" id="3.90.79.10">
    <property type="entry name" value="Nucleoside Triphosphate Pyrophosphohydrolase"/>
    <property type="match status" value="1"/>
</dbReference>
<gene>
    <name evidence="19" type="ORF">VFDL14_06360</name>
</gene>
<comment type="catalytic activity">
    <reaction evidence="10">
        <text>8-oxo-dGTP + H2O = 8-oxo-dGMP + diphosphate + H(+)</text>
        <dbReference type="Rhea" id="RHEA:31575"/>
        <dbReference type="ChEBI" id="CHEBI:15377"/>
        <dbReference type="ChEBI" id="CHEBI:15378"/>
        <dbReference type="ChEBI" id="CHEBI:33019"/>
        <dbReference type="ChEBI" id="CHEBI:63224"/>
        <dbReference type="ChEBI" id="CHEBI:77896"/>
        <dbReference type="EC" id="3.6.1.55"/>
    </reaction>
</comment>
<comment type="similarity">
    <text evidence="2 17">Belongs to the Nudix hydrolase family.</text>
</comment>
<evidence type="ECO:0000256" key="12">
    <source>
        <dbReference type="ARBA" id="ARBA00038905"/>
    </source>
</evidence>
<evidence type="ECO:0000256" key="6">
    <source>
        <dbReference type="ARBA" id="ARBA00022763"/>
    </source>
</evidence>
<dbReference type="PROSITE" id="PS51462">
    <property type="entry name" value="NUDIX"/>
    <property type="match status" value="1"/>
</dbReference>
<dbReference type="InterPro" id="IPR000086">
    <property type="entry name" value="NUDIX_hydrolase_dom"/>
</dbReference>
<evidence type="ECO:0000256" key="16">
    <source>
        <dbReference type="ARBA" id="ARBA00042798"/>
    </source>
</evidence>
<evidence type="ECO:0000313" key="19">
    <source>
        <dbReference type="EMBL" id="KDN30347.1"/>
    </source>
</evidence>
<evidence type="ECO:0000256" key="13">
    <source>
        <dbReference type="ARBA" id="ARBA00040794"/>
    </source>
</evidence>
<proteinExistence type="inferred from homology"/>
<reference evidence="19 20" key="1">
    <citation type="submission" date="2014-02" db="EMBL/GenBank/DDBJ databases">
        <title>Vibrio fortis Dalian14 Genome Sequencing.</title>
        <authorList>
            <person name="Wang Y."/>
            <person name="Song L."/>
            <person name="Liu G."/>
            <person name="Ding J."/>
        </authorList>
    </citation>
    <scope>NUCLEOTIDE SEQUENCE [LARGE SCALE GENOMIC DNA]</scope>
    <source>
        <strain evidence="19 20">Dalian14</strain>
    </source>
</reference>
<organism evidence="19 20">
    <name type="scientific">Vibrio fortis</name>
    <dbReference type="NCBI Taxonomy" id="212667"/>
    <lineage>
        <taxon>Bacteria</taxon>
        <taxon>Pseudomonadati</taxon>
        <taxon>Pseudomonadota</taxon>
        <taxon>Gammaproteobacteria</taxon>
        <taxon>Vibrionales</taxon>
        <taxon>Vibrionaceae</taxon>
        <taxon>Vibrio</taxon>
    </lineage>
</organism>
<evidence type="ECO:0000256" key="5">
    <source>
        <dbReference type="ARBA" id="ARBA00022723"/>
    </source>
</evidence>
<dbReference type="GO" id="GO:0008413">
    <property type="term" value="F:8-oxo-7,8-dihydroguanosine triphosphate pyrophosphatase activity"/>
    <property type="evidence" value="ECO:0007669"/>
    <property type="project" value="TreeGrafter"/>
</dbReference>
<dbReference type="InterPro" id="IPR047127">
    <property type="entry name" value="MutT-like"/>
</dbReference>
<evidence type="ECO:0000256" key="7">
    <source>
        <dbReference type="ARBA" id="ARBA00022801"/>
    </source>
</evidence>
<evidence type="ECO:0000256" key="8">
    <source>
        <dbReference type="ARBA" id="ARBA00022842"/>
    </source>
</evidence>
<dbReference type="SUPFAM" id="SSF55811">
    <property type="entry name" value="Nudix"/>
    <property type="match status" value="1"/>
</dbReference>
<dbReference type="GO" id="GO:0044716">
    <property type="term" value="F:8-oxo-GDP phosphatase activity"/>
    <property type="evidence" value="ECO:0007669"/>
    <property type="project" value="TreeGrafter"/>
</dbReference>
<dbReference type="GO" id="GO:0006260">
    <property type="term" value="P:DNA replication"/>
    <property type="evidence" value="ECO:0007669"/>
    <property type="project" value="UniProtKB-KW"/>
</dbReference>
<dbReference type="GO" id="GO:0044715">
    <property type="term" value="F:8-oxo-dGDP phosphatase activity"/>
    <property type="evidence" value="ECO:0007669"/>
    <property type="project" value="TreeGrafter"/>
</dbReference>
<dbReference type="InterPro" id="IPR020084">
    <property type="entry name" value="NUDIX_hydrolase_CS"/>
</dbReference>
<evidence type="ECO:0000256" key="3">
    <source>
        <dbReference type="ARBA" id="ARBA00022457"/>
    </source>
</evidence>
<sequence length="133" mass="15126">MSKKHIEVVAAVLKNEGEFLAVQRAPSKLDYVSEKWEFPGGKVEAGETLVAAIARELDEELRIAVTEPQFLLTIEHSYPDFDITMHCFVIEVLTRELELTEHIDSRWLSKDQLWGVDWAAADIPAVEKLQSTF</sequence>
<dbReference type="STRING" id="212667.VFDL14_06360"/>
<dbReference type="PANTHER" id="PTHR47707">
    <property type="entry name" value="8-OXO-DGTP DIPHOSPHATASE"/>
    <property type="match status" value="1"/>
</dbReference>
<evidence type="ECO:0000256" key="1">
    <source>
        <dbReference type="ARBA" id="ARBA00001946"/>
    </source>
</evidence>
<dbReference type="GO" id="GO:0035539">
    <property type="term" value="F:8-oxo-7,8-dihydrodeoxyguanosine triphosphate pyrophosphatase activity"/>
    <property type="evidence" value="ECO:0007669"/>
    <property type="project" value="UniProtKB-EC"/>
</dbReference>
<comment type="catalytic activity">
    <reaction evidence="11">
        <text>8-oxo-GTP + H2O = 8-oxo-GMP + diphosphate + H(+)</text>
        <dbReference type="Rhea" id="RHEA:67616"/>
        <dbReference type="ChEBI" id="CHEBI:15377"/>
        <dbReference type="ChEBI" id="CHEBI:15378"/>
        <dbReference type="ChEBI" id="CHEBI:33019"/>
        <dbReference type="ChEBI" id="CHEBI:143553"/>
        <dbReference type="ChEBI" id="CHEBI:145694"/>
    </reaction>
</comment>
<keyword evidence="6" id="KW-0227">DNA damage</keyword>
<feature type="domain" description="Nudix hydrolase" evidence="18">
    <location>
        <begin position="3"/>
        <end position="130"/>
    </location>
</feature>
<dbReference type="GO" id="GO:0006281">
    <property type="term" value="P:DNA repair"/>
    <property type="evidence" value="ECO:0007669"/>
    <property type="project" value="UniProtKB-KW"/>
</dbReference>
<dbReference type="Proteomes" id="UP000027219">
    <property type="component" value="Unassembled WGS sequence"/>
</dbReference>
<dbReference type="EC" id="3.6.1.55" evidence="12"/>
<evidence type="ECO:0000256" key="9">
    <source>
        <dbReference type="ARBA" id="ARBA00023204"/>
    </source>
</evidence>
<comment type="caution">
    <text evidence="19">The sequence shown here is derived from an EMBL/GenBank/DDBJ whole genome shotgun (WGS) entry which is preliminary data.</text>
</comment>
<evidence type="ECO:0000256" key="14">
    <source>
        <dbReference type="ARBA" id="ARBA00041592"/>
    </source>
</evidence>
<dbReference type="RefSeq" id="WP_032549375.1">
    <property type="nucleotide sequence ID" value="NZ_JFFR01000002.1"/>
</dbReference>
<dbReference type="EMBL" id="JFFR01000002">
    <property type="protein sequence ID" value="KDN30347.1"/>
    <property type="molecule type" value="Genomic_DNA"/>
</dbReference>
<dbReference type="Pfam" id="PF00293">
    <property type="entry name" value="NUDIX"/>
    <property type="match status" value="1"/>
</dbReference>
<dbReference type="PRINTS" id="PR00502">
    <property type="entry name" value="NUDIXFAMILY"/>
</dbReference>
<keyword evidence="8" id="KW-0460">Magnesium</keyword>
<keyword evidence="5" id="KW-0479">Metal-binding</keyword>
<dbReference type="OrthoDB" id="9810648at2"/>
<dbReference type="InterPro" id="IPR015797">
    <property type="entry name" value="NUDIX_hydrolase-like_dom_sf"/>
</dbReference>
<keyword evidence="9" id="KW-0234">DNA repair</keyword>
<evidence type="ECO:0000256" key="10">
    <source>
        <dbReference type="ARBA" id="ARBA00035861"/>
    </source>
</evidence>
<keyword evidence="4" id="KW-0235">DNA replication</keyword>
<keyword evidence="20" id="KW-1185">Reference proteome</keyword>
<dbReference type="InterPro" id="IPR020476">
    <property type="entry name" value="Nudix_hydrolase"/>
</dbReference>
<keyword evidence="3" id="KW-0515">Mutator protein</keyword>
<evidence type="ECO:0000313" key="20">
    <source>
        <dbReference type="Proteomes" id="UP000027219"/>
    </source>
</evidence>
<dbReference type="AlphaFoldDB" id="A0A066UWT9"/>
<evidence type="ECO:0000256" key="15">
    <source>
        <dbReference type="ARBA" id="ARBA00041979"/>
    </source>
</evidence>
<evidence type="ECO:0000256" key="11">
    <source>
        <dbReference type="ARBA" id="ARBA00036904"/>
    </source>
</evidence>
<dbReference type="GO" id="GO:0046872">
    <property type="term" value="F:metal ion binding"/>
    <property type="evidence" value="ECO:0007669"/>
    <property type="project" value="UniProtKB-KW"/>
</dbReference>
<evidence type="ECO:0000256" key="2">
    <source>
        <dbReference type="ARBA" id="ARBA00005582"/>
    </source>
</evidence>
<accession>A0A066UWT9</accession>